<gene>
    <name evidence="2" type="ORF">CGLO_15316</name>
</gene>
<feature type="region of interest" description="Disordered" evidence="1">
    <location>
        <begin position="121"/>
        <end position="151"/>
    </location>
</feature>
<reference evidence="3" key="1">
    <citation type="journal article" date="2013" name="Mol. Plant Microbe Interact.">
        <title>Global aspects of pacC regulation of pathogenicity genes in Colletotrichum gloeosporioides as revealed by transcriptome analysis.</title>
        <authorList>
            <person name="Alkan N."/>
            <person name="Meng X."/>
            <person name="Friedlander G."/>
            <person name="Reuveni E."/>
            <person name="Sukno S."/>
            <person name="Sherman A."/>
            <person name="Thon M."/>
            <person name="Fluhr R."/>
            <person name="Prusky D."/>
        </authorList>
    </citation>
    <scope>NUCLEOTIDE SEQUENCE [LARGE SCALE GENOMIC DNA]</scope>
    <source>
        <strain evidence="3">Cg-14</strain>
    </source>
</reference>
<dbReference type="HOGENOM" id="CLU_1731323_0_0_1"/>
<comment type="caution">
    <text evidence="2">The sequence shown here is derived from an EMBL/GenBank/DDBJ whole genome shotgun (WGS) entry which is preliminary data.</text>
</comment>
<accession>T0L2C1</accession>
<name>T0L2C1_COLGC</name>
<sequence length="151" mass="16748">MPSVTDSTGKQMMTFVPAVPGVSNPASDNPNTKVPADAVSPEITNGRAGVHPDHGLLIMYKVRDTDIHDGDEETWKLAKRVDPDAVSACWDKVTARTGMTQRAWLSRVRFKYRVELAKLENRKAPATATTKKRKRRISEQDEDSDYKPPGA</sequence>
<dbReference type="OrthoDB" id="4836816at2759"/>
<protein>
    <submittedName>
        <fullName evidence="2">Uncharacterized protein</fullName>
    </submittedName>
</protein>
<proteinExistence type="predicted"/>
<evidence type="ECO:0000256" key="1">
    <source>
        <dbReference type="SAM" id="MobiDB-lite"/>
    </source>
</evidence>
<organism evidence="2 3">
    <name type="scientific">Colletotrichum gloeosporioides (strain Cg-14)</name>
    <name type="common">Anthracnose fungus</name>
    <name type="synonym">Glomerella cingulata</name>
    <dbReference type="NCBI Taxonomy" id="1237896"/>
    <lineage>
        <taxon>Eukaryota</taxon>
        <taxon>Fungi</taxon>
        <taxon>Dikarya</taxon>
        <taxon>Ascomycota</taxon>
        <taxon>Pezizomycotina</taxon>
        <taxon>Sordariomycetes</taxon>
        <taxon>Hypocreomycetidae</taxon>
        <taxon>Glomerellales</taxon>
        <taxon>Glomerellaceae</taxon>
        <taxon>Colletotrichum</taxon>
        <taxon>Colletotrichum gloeosporioides species complex</taxon>
    </lineage>
</organism>
<dbReference type="Proteomes" id="UP000015530">
    <property type="component" value="Unassembled WGS sequence"/>
</dbReference>
<evidence type="ECO:0000313" key="2">
    <source>
        <dbReference type="EMBL" id="EQB45771.1"/>
    </source>
</evidence>
<dbReference type="AlphaFoldDB" id="T0L2C1"/>
<dbReference type="EMBL" id="AMYD01003648">
    <property type="protein sequence ID" value="EQB45771.1"/>
    <property type="molecule type" value="Genomic_DNA"/>
</dbReference>
<evidence type="ECO:0000313" key="3">
    <source>
        <dbReference type="Proteomes" id="UP000015530"/>
    </source>
</evidence>